<proteinExistence type="inferred from homology"/>
<dbReference type="Gene3D" id="3.90.120.10">
    <property type="entry name" value="DNA Methylase, subunit A, domain 2"/>
    <property type="match status" value="1"/>
</dbReference>
<evidence type="ECO:0000313" key="6">
    <source>
        <dbReference type="Proteomes" id="UP000186817"/>
    </source>
</evidence>
<dbReference type="PROSITE" id="PS51679">
    <property type="entry name" value="SAM_MT_C5"/>
    <property type="match status" value="1"/>
</dbReference>
<dbReference type="GO" id="GO:0032259">
    <property type="term" value="P:methylation"/>
    <property type="evidence" value="ECO:0007669"/>
    <property type="project" value="UniProtKB-KW"/>
</dbReference>
<comment type="caution">
    <text evidence="5">The sequence shown here is derived from an EMBL/GenBank/DDBJ whole genome shotgun (WGS) entry which is preliminary data.</text>
</comment>
<gene>
    <name evidence="5" type="primary">hpaIIM</name>
    <name evidence="5" type="ORF">AK812_SmicGene45293</name>
</gene>
<organism evidence="5 6">
    <name type="scientific">Symbiodinium microadriaticum</name>
    <name type="common">Dinoflagellate</name>
    <name type="synonym">Zooxanthella microadriatica</name>
    <dbReference type="NCBI Taxonomy" id="2951"/>
    <lineage>
        <taxon>Eukaryota</taxon>
        <taxon>Sar</taxon>
        <taxon>Alveolata</taxon>
        <taxon>Dinophyceae</taxon>
        <taxon>Suessiales</taxon>
        <taxon>Symbiodiniaceae</taxon>
        <taxon>Symbiodinium</taxon>
    </lineage>
</organism>
<dbReference type="PRINTS" id="PR00105">
    <property type="entry name" value="C5METTRFRASE"/>
</dbReference>
<comment type="similarity">
    <text evidence="4">Belongs to the class I-like SAM-binding methyltransferase superfamily. C5-methyltransferase family.</text>
</comment>
<dbReference type="PANTHER" id="PTHR46098:SF1">
    <property type="entry name" value="TRNA (CYTOSINE(38)-C(5))-METHYLTRANSFERASE"/>
    <property type="match status" value="1"/>
</dbReference>
<name>A0A1Q9BWC7_SYMMI</name>
<dbReference type="EMBL" id="LSRX01002925">
    <property type="protein sequence ID" value="OLP74997.1"/>
    <property type="molecule type" value="Genomic_DNA"/>
</dbReference>
<dbReference type="Proteomes" id="UP000186817">
    <property type="component" value="Unassembled WGS sequence"/>
</dbReference>
<protein>
    <submittedName>
        <fullName evidence="5">Modification methylase HpaII</fullName>
    </submittedName>
</protein>
<evidence type="ECO:0000256" key="3">
    <source>
        <dbReference type="ARBA" id="ARBA00022691"/>
    </source>
</evidence>
<accession>A0A1Q9BWC7</accession>
<dbReference type="SUPFAM" id="SSF53335">
    <property type="entry name" value="S-adenosyl-L-methionine-dependent methyltransferases"/>
    <property type="match status" value="1"/>
</dbReference>
<dbReference type="InterPro" id="IPR050750">
    <property type="entry name" value="C5-MTase"/>
</dbReference>
<dbReference type="InterPro" id="IPR029063">
    <property type="entry name" value="SAM-dependent_MTases_sf"/>
</dbReference>
<dbReference type="Pfam" id="PF00145">
    <property type="entry name" value="DNA_methylase"/>
    <property type="match status" value="1"/>
</dbReference>
<dbReference type="PANTHER" id="PTHR46098">
    <property type="entry name" value="TRNA (CYTOSINE(38)-C(5))-METHYLTRANSFERASE"/>
    <property type="match status" value="1"/>
</dbReference>
<keyword evidence="1 4" id="KW-0489">Methyltransferase</keyword>
<evidence type="ECO:0000256" key="1">
    <source>
        <dbReference type="ARBA" id="ARBA00022603"/>
    </source>
</evidence>
<dbReference type="Gene3D" id="3.40.30.10">
    <property type="entry name" value="Glutaredoxin"/>
    <property type="match status" value="1"/>
</dbReference>
<keyword evidence="6" id="KW-1185">Reference proteome</keyword>
<dbReference type="AlphaFoldDB" id="A0A1Q9BWC7"/>
<dbReference type="InterPro" id="IPR001525">
    <property type="entry name" value="C5_MeTfrase"/>
</dbReference>
<keyword evidence="2 4" id="KW-0808">Transferase</keyword>
<evidence type="ECO:0000313" key="5">
    <source>
        <dbReference type="EMBL" id="OLP74997.1"/>
    </source>
</evidence>
<dbReference type="OrthoDB" id="414133at2759"/>
<reference evidence="5 6" key="1">
    <citation type="submission" date="2016-02" db="EMBL/GenBank/DDBJ databases">
        <title>Genome analysis of coral dinoflagellate symbionts highlights evolutionary adaptations to a symbiotic lifestyle.</title>
        <authorList>
            <person name="Aranda M."/>
            <person name="Li Y."/>
            <person name="Liew Y.J."/>
            <person name="Baumgarten S."/>
            <person name="Simakov O."/>
            <person name="Wilson M."/>
            <person name="Piel J."/>
            <person name="Ashoor H."/>
            <person name="Bougouffa S."/>
            <person name="Bajic V.B."/>
            <person name="Ryu T."/>
            <person name="Ravasi T."/>
            <person name="Bayer T."/>
            <person name="Micklem G."/>
            <person name="Kim H."/>
            <person name="Bhak J."/>
            <person name="Lajeunesse T.C."/>
            <person name="Voolstra C.R."/>
        </authorList>
    </citation>
    <scope>NUCLEOTIDE SEQUENCE [LARGE SCALE GENOMIC DNA]</scope>
    <source>
        <strain evidence="5 6">CCMP2467</strain>
    </source>
</reference>
<evidence type="ECO:0000256" key="2">
    <source>
        <dbReference type="ARBA" id="ARBA00022679"/>
    </source>
</evidence>
<dbReference type="Gene3D" id="3.40.50.150">
    <property type="entry name" value="Vaccinia Virus protein VP39"/>
    <property type="match status" value="1"/>
</dbReference>
<dbReference type="GO" id="GO:0008168">
    <property type="term" value="F:methyltransferase activity"/>
    <property type="evidence" value="ECO:0007669"/>
    <property type="project" value="UniProtKB-KW"/>
</dbReference>
<feature type="active site" evidence="4">
    <location>
        <position position="288"/>
    </location>
</feature>
<keyword evidence="3 4" id="KW-0949">S-adenosyl-L-methionine</keyword>
<evidence type="ECO:0000256" key="4">
    <source>
        <dbReference type="PROSITE-ProRule" id="PRU01016"/>
    </source>
</evidence>
<sequence>MTKERLAANGVEFVEGSIEIHRELFRNMGFKSAPVVLVEPDAGEAVSWSGYRPDCIKALIDGKPEGDAISGYTRMCVMIEMRVNAVSYQTVAIPPALGLQPPSGADVVLLAELTQALVDAKVEMKVMLEPINWTPPSGRPVMYRQDAIDVLFKAGVPVDAGEVVSATSNAVQPIDDAELEALLDMRDEMAGTDSFYKALDGALDGILARLYESRMSPVLMNSYFCGAGLMDIGLKNAGIQIAQSFELDEDAVKTYRHNLGDHIKHCDITQEMVLEQDSCHGMSFTYPCTKYSTIGDIHGTRTGDELFLHALRHLAVARPEFYVIENVPGMQAFPVVMEAMTKLAGYFIQVFCPVKSELWVPQRRHRLIIIGTRRPFDIRPPENTRPIPLSAILEDNPDVRIPKSVETRLQGGYRDLPIISDPAKDDIAPTCVAHYAKDKSTRLVVDKRFPLGARPYSVREYARLQGVPDWFEFPVCDTSAYKQIGNGVSTYVGEWVGIEMIRYMAQAYDGGAVSVEYFRPGNIPLVVVNNDDWLKIITHLLNEPPAPSSLGRIPLELVNFLEKIAGQTLSPEARIRARDLAEGECFKNEVLTLTTLFNVWMRDPLLTEFVSPLKQYTLPGEHAKHFWSCCK</sequence>